<dbReference type="EMBL" id="JAYMYR010000004">
    <property type="protein sequence ID" value="KAK7368386.1"/>
    <property type="molecule type" value="Genomic_DNA"/>
</dbReference>
<reference evidence="2 3" key="1">
    <citation type="submission" date="2024-01" db="EMBL/GenBank/DDBJ databases">
        <title>The genomes of 5 underutilized Papilionoideae crops provide insights into root nodulation and disease resistanc.</title>
        <authorList>
            <person name="Jiang F."/>
        </authorList>
    </citation>
    <scope>NUCLEOTIDE SEQUENCE [LARGE SCALE GENOMIC DNA]</scope>
    <source>
        <strain evidence="2">JINMINGXINNONG_FW02</strain>
        <tissue evidence="2">Leaves</tissue>
    </source>
</reference>
<organism evidence="2 3">
    <name type="scientific">Phaseolus coccineus</name>
    <name type="common">Scarlet runner bean</name>
    <name type="synonym">Phaseolus multiflorus</name>
    <dbReference type="NCBI Taxonomy" id="3886"/>
    <lineage>
        <taxon>Eukaryota</taxon>
        <taxon>Viridiplantae</taxon>
        <taxon>Streptophyta</taxon>
        <taxon>Embryophyta</taxon>
        <taxon>Tracheophyta</taxon>
        <taxon>Spermatophyta</taxon>
        <taxon>Magnoliopsida</taxon>
        <taxon>eudicotyledons</taxon>
        <taxon>Gunneridae</taxon>
        <taxon>Pentapetalae</taxon>
        <taxon>rosids</taxon>
        <taxon>fabids</taxon>
        <taxon>Fabales</taxon>
        <taxon>Fabaceae</taxon>
        <taxon>Papilionoideae</taxon>
        <taxon>50 kb inversion clade</taxon>
        <taxon>NPAAA clade</taxon>
        <taxon>indigoferoid/millettioid clade</taxon>
        <taxon>Phaseoleae</taxon>
        <taxon>Phaseolus</taxon>
    </lineage>
</organism>
<proteinExistence type="predicted"/>
<gene>
    <name evidence="2" type="ORF">VNO80_10411</name>
</gene>
<comment type="caution">
    <text evidence="2">The sequence shown here is derived from an EMBL/GenBank/DDBJ whole genome shotgun (WGS) entry which is preliminary data.</text>
</comment>
<sequence>MILIVCSLLIQVLLKILKFTVIRWLLKLKTKLWARLFIQPGASPKGSSDMAKNDKRVEKSDELGQGSNQNNIVGFPLEKSFHSFSVSESEVPNSLLEMKIHVEGSPKATSVSKFIKEPWKFVSISASRHVKFLNIAKVYSANAYIARRSLWKNLSNLQDSL</sequence>
<accession>A0AAN9N8L7</accession>
<keyword evidence="3" id="KW-1185">Reference proteome</keyword>
<feature type="compositionally biased region" description="Basic and acidic residues" evidence="1">
    <location>
        <begin position="51"/>
        <end position="62"/>
    </location>
</feature>
<name>A0AAN9N8L7_PHACN</name>
<feature type="region of interest" description="Disordered" evidence="1">
    <location>
        <begin position="43"/>
        <end position="69"/>
    </location>
</feature>
<evidence type="ECO:0000313" key="2">
    <source>
        <dbReference type="EMBL" id="KAK7368386.1"/>
    </source>
</evidence>
<evidence type="ECO:0000313" key="3">
    <source>
        <dbReference type="Proteomes" id="UP001374584"/>
    </source>
</evidence>
<dbReference type="Proteomes" id="UP001374584">
    <property type="component" value="Unassembled WGS sequence"/>
</dbReference>
<evidence type="ECO:0000256" key="1">
    <source>
        <dbReference type="SAM" id="MobiDB-lite"/>
    </source>
</evidence>
<dbReference type="AlphaFoldDB" id="A0AAN9N8L7"/>
<protein>
    <submittedName>
        <fullName evidence="2">Uncharacterized protein</fullName>
    </submittedName>
</protein>